<gene>
    <name evidence="1" type="ORF">FWK35_00020908</name>
</gene>
<evidence type="ECO:0000313" key="2">
    <source>
        <dbReference type="Proteomes" id="UP000478052"/>
    </source>
</evidence>
<dbReference type="EMBL" id="VUJU01004211">
    <property type="protein sequence ID" value="KAF0755194.1"/>
    <property type="molecule type" value="Genomic_DNA"/>
</dbReference>
<dbReference type="AlphaFoldDB" id="A0A6G0YFW9"/>
<name>A0A6G0YFW9_APHCR</name>
<evidence type="ECO:0000313" key="1">
    <source>
        <dbReference type="EMBL" id="KAF0755194.1"/>
    </source>
</evidence>
<protein>
    <submittedName>
        <fullName evidence="1">Uncharacterized protein</fullName>
    </submittedName>
</protein>
<keyword evidence="2" id="KW-1185">Reference proteome</keyword>
<sequence>MTSERTKRRRVRGELDSVFDIEVNDFNLQKNNQYKLKEVSVNICNKPKKEYLYSPELTSANDLTGDNCFNSELIFPK</sequence>
<proteinExistence type="predicted"/>
<reference evidence="1 2" key="1">
    <citation type="submission" date="2019-08" db="EMBL/GenBank/DDBJ databases">
        <title>Whole genome of Aphis craccivora.</title>
        <authorList>
            <person name="Voronova N.V."/>
            <person name="Shulinski R.S."/>
            <person name="Bandarenka Y.V."/>
            <person name="Zhorov D.G."/>
            <person name="Warner D."/>
        </authorList>
    </citation>
    <scope>NUCLEOTIDE SEQUENCE [LARGE SCALE GENOMIC DNA]</scope>
    <source>
        <strain evidence="1">180601</strain>
        <tissue evidence="1">Whole Body</tissue>
    </source>
</reference>
<feature type="non-terminal residue" evidence="1">
    <location>
        <position position="77"/>
    </location>
</feature>
<accession>A0A6G0YFW9</accession>
<dbReference type="OrthoDB" id="6645030at2759"/>
<organism evidence="1 2">
    <name type="scientific">Aphis craccivora</name>
    <name type="common">Cowpea aphid</name>
    <dbReference type="NCBI Taxonomy" id="307492"/>
    <lineage>
        <taxon>Eukaryota</taxon>
        <taxon>Metazoa</taxon>
        <taxon>Ecdysozoa</taxon>
        <taxon>Arthropoda</taxon>
        <taxon>Hexapoda</taxon>
        <taxon>Insecta</taxon>
        <taxon>Pterygota</taxon>
        <taxon>Neoptera</taxon>
        <taxon>Paraneoptera</taxon>
        <taxon>Hemiptera</taxon>
        <taxon>Sternorrhyncha</taxon>
        <taxon>Aphidomorpha</taxon>
        <taxon>Aphidoidea</taxon>
        <taxon>Aphididae</taxon>
        <taxon>Aphidini</taxon>
        <taxon>Aphis</taxon>
        <taxon>Aphis</taxon>
    </lineage>
</organism>
<comment type="caution">
    <text evidence="1">The sequence shown here is derived from an EMBL/GenBank/DDBJ whole genome shotgun (WGS) entry which is preliminary data.</text>
</comment>
<dbReference type="Proteomes" id="UP000478052">
    <property type="component" value="Unassembled WGS sequence"/>
</dbReference>